<gene>
    <name evidence="3" type="ORF">Q5761_07820</name>
</gene>
<evidence type="ECO:0000256" key="1">
    <source>
        <dbReference type="SAM" id="Phobius"/>
    </source>
</evidence>
<evidence type="ECO:0000313" key="3">
    <source>
        <dbReference type="EMBL" id="WPD20298.1"/>
    </source>
</evidence>
<dbReference type="InterPro" id="IPR027783">
    <property type="entry name" value="Bacterial_PH-related"/>
</dbReference>
<protein>
    <submittedName>
        <fullName evidence="3">PH domain-containing protein</fullName>
    </submittedName>
</protein>
<dbReference type="RefSeq" id="WP_318751632.1">
    <property type="nucleotide sequence ID" value="NZ_CP132508.1"/>
</dbReference>
<sequence length="186" mass="20513">MPPPSYSPGYTAGSGWTPLAPAPARDEGLWTAVLLVVFGIAAWGTDFPWLFACAPLLVFVNYLARARLVYLAGPDRFVVQTLIGRRSLPYTAVQKAEYLELSGGLRLVATFMPGYVVGWVYLSGLGRQLLLGSTDRGPAIRLHTERGTMIITPHDPVAALAVLDEHGIPLDAPRWVLKEVRRYRRR</sequence>
<name>A0ABZ0QUQ4_9FIRM</name>
<keyword evidence="1" id="KW-1133">Transmembrane helix</keyword>
<reference evidence="3 4" key="1">
    <citation type="submission" date="2023-08" db="EMBL/GenBank/DDBJ databases">
        <title>Genome sequence of Thermaerobacter compostii strain Ins1, a spore-forming filamentous bacterium isolated from a deep geothermal reservoir.</title>
        <authorList>
            <person name="Bregnard D."/>
            <person name="Gonzalez D."/>
            <person name="Junier P."/>
        </authorList>
    </citation>
    <scope>NUCLEOTIDE SEQUENCE [LARGE SCALE GENOMIC DNA]</scope>
    <source>
        <strain evidence="3 4">Ins1</strain>
    </source>
</reference>
<organism evidence="3 4">
    <name type="scientific">Thermaerobacter composti</name>
    <dbReference type="NCBI Taxonomy" id="554949"/>
    <lineage>
        <taxon>Bacteria</taxon>
        <taxon>Bacillati</taxon>
        <taxon>Bacillota</taxon>
        <taxon>Clostridia</taxon>
        <taxon>Eubacteriales</taxon>
        <taxon>Clostridiales Family XVII. Incertae Sedis</taxon>
        <taxon>Thermaerobacter</taxon>
    </lineage>
</organism>
<feature type="domain" description="Bacterial Pleckstrin homology" evidence="2">
    <location>
        <begin position="70"/>
        <end position="157"/>
    </location>
</feature>
<keyword evidence="1" id="KW-0472">Membrane</keyword>
<dbReference type="EMBL" id="CP132508">
    <property type="protein sequence ID" value="WPD20298.1"/>
    <property type="molecule type" value="Genomic_DNA"/>
</dbReference>
<dbReference type="Proteomes" id="UP001304683">
    <property type="component" value="Chromosome"/>
</dbReference>
<keyword evidence="4" id="KW-1185">Reference proteome</keyword>
<dbReference type="Pfam" id="PF10882">
    <property type="entry name" value="bPH_5"/>
    <property type="match status" value="1"/>
</dbReference>
<proteinExistence type="predicted"/>
<feature type="transmembrane region" description="Helical" evidence="1">
    <location>
        <begin position="29"/>
        <end position="60"/>
    </location>
</feature>
<evidence type="ECO:0000259" key="2">
    <source>
        <dbReference type="Pfam" id="PF10882"/>
    </source>
</evidence>
<accession>A0ABZ0QUQ4</accession>
<keyword evidence="1" id="KW-0812">Transmembrane</keyword>
<evidence type="ECO:0000313" key="4">
    <source>
        <dbReference type="Proteomes" id="UP001304683"/>
    </source>
</evidence>